<dbReference type="HOGENOM" id="CLU_100874_0_0_11"/>
<evidence type="ECO:0000313" key="5">
    <source>
        <dbReference type="EMBL" id="EJZ88042.1"/>
    </source>
</evidence>
<gene>
    <name evidence="5" type="ORF">HMPREF9240_00301</name>
</gene>
<protein>
    <recommendedName>
        <fullName evidence="4">Nudix hydrolase domain-containing protein</fullName>
    </recommendedName>
</protein>
<keyword evidence="2" id="KW-0378">Hydrolase</keyword>
<sequence length="177" mass="20110">MSDWTMGPDGIPFRNAARVILFDAQGNTLLIEGHDKDNPSRHWWFTVGGGLQEGEGAREGACRELAEETGIELSASQLLGPAIYRQAIFDFARGSARQHETFFVAYLDGREKRIDRKWTQSETQVLDGYRWFDQNELRQLQKDGAALYPAELFSLLNRWQHGYDGHVQHIGINESGN</sequence>
<feature type="domain" description="Nudix hydrolase" evidence="4">
    <location>
        <begin position="12"/>
        <end position="153"/>
    </location>
</feature>
<keyword evidence="6" id="KW-1185">Reference proteome</keyword>
<name>K0YVZ3_9ACTO</name>
<dbReference type="OrthoDB" id="9804442at2"/>
<proteinExistence type="predicted"/>
<dbReference type="PANTHER" id="PTHR43046:SF12">
    <property type="entry name" value="GDP-MANNOSE MANNOSYL HYDROLASE"/>
    <property type="match status" value="1"/>
</dbReference>
<dbReference type="InterPro" id="IPR020084">
    <property type="entry name" value="NUDIX_hydrolase_CS"/>
</dbReference>
<organism evidence="5 6">
    <name type="scientific">Winkia neuii BV029A5</name>
    <dbReference type="NCBI Taxonomy" id="888439"/>
    <lineage>
        <taxon>Bacteria</taxon>
        <taxon>Bacillati</taxon>
        <taxon>Actinomycetota</taxon>
        <taxon>Actinomycetes</taxon>
        <taxon>Actinomycetales</taxon>
        <taxon>Actinomycetaceae</taxon>
        <taxon>Winkia</taxon>
    </lineage>
</organism>
<dbReference type="RefSeq" id="WP_004805143.1">
    <property type="nucleotide sequence ID" value="NZ_JH815213.1"/>
</dbReference>
<dbReference type="AlphaFoldDB" id="K0YVZ3"/>
<evidence type="ECO:0000259" key="4">
    <source>
        <dbReference type="PROSITE" id="PS51462"/>
    </source>
</evidence>
<comment type="cofactor">
    <cofactor evidence="1">
        <name>Mg(2+)</name>
        <dbReference type="ChEBI" id="CHEBI:18420"/>
    </cofactor>
</comment>
<evidence type="ECO:0000313" key="6">
    <source>
        <dbReference type="Proteomes" id="UP000006075"/>
    </source>
</evidence>
<dbReference type="PROSITE" id="PS00893">
    <property type="entry name" value="NUDIX_BOX"/>
    <property type="match status" value="1"/>
</dbReference>
<accession>K0YVZ3</accession>
<dbReference type="PATRIC" id="fig|888439.3.peg.306"/>
<evidence type="ECO:0000256" key="3">
    <source>
        <dbReference type="ARBA" id="ARBA00022842"/>
    </source>
</evidence>
<dbReference type="GO" id="GO:0016787">
    <property type="term" value="F:hydrolase activity"/>
    <property type="evidence" value="ECO:0007669"/>
    <property type="project" value="UniProtKB-KW"/>
</dbReference>
<keyword evidence="3" id="KW-0460">Magnesium</keyword>
<comment type="caution">
    <text evidence="5">The sequence shown here is derived from an EMBL/GenBank/DDBJ whole genome shotgun (WGS) entry which is preliminary data.</text>
</comment>
<dbReference type="CDD" id="cd04685">
    <property type="entry name" value="NUDIX_Hydrolase"/>
    <property type="match status" value="1"/>
</dbReference>
<evidence type="ECO:0000256" key="1">
    <source>
        <dbReference type="ARBA" id="ARBA00001946"/>
    </source>
</evidence>
<dbReference type="SUPFAM" id="SSF55811">
    <property type="entry name" value="Nudix"/>
    <property type="match status" value="1"/>
</dbReference>
<dbReference type="Gene3D" id="3.90.79.10">
    <property type="entry name" value="Nucleoside Triphosphate Pyrophosphohydrolase"/>
    <property type="match status" value="1"/>
</dbReference>
<dbReference type="PROSITE" id="PS51462">
    <property type="entry name" value="NUDIX"/>
    <property type="match status" value="1"/>
</dbReference>
<dbReference type="Pfam" id="PF00293">
    <property type="entry name" value="NUDIX"/>
    <property type="match status" value="1"/>
</dbReference>
<dbReference type="InterPro" id="IPR000086">
    <property type="entry name" value="NUDIX_hydrolase_dom"/>
</dbReference>
<evidence type="ECO:0000256" key="2">
    <source>
        <dbReference type="ARBA" id="ARBA00022801"/>
    </source>
</evidence>
<reference evidence="5 6" key="1">
    <citation type="submission" date="2012-07" db="EMBL/GenBank/DDBJ databases">
        <title>The Genome Sequence of Actinomyces neuii subsp. anitratus BVS029A5.</title>
        <authorList>
            <consortium name="The Broad Institute Genome Sequencing Platform"/>
            <person name="Earl A."/>
            <person name="Ward D."/>
            <person name="Feldgarden M."/>
            <person name="Gevers D."/>
            <person name="Saerens B."/>
            <person name="Vaneechoutte M."/>
            <person name="Walker B."/>
            <person name="Young S.K."/>
            <person name="Zeng Q."/>
            <person name="Gargeya S."/>
            <person name="Fitzgerald M."/>
            <person name="Haas B."/>
            <person name="Abouelleil A."/>
            <person name="Alvarado L."/>
            <person name="Arachchi H.M."/>
            <person name="Berlin A."/>
            <person name="Chapman S.B."/>
            <person name="Goldberg J."/>
            <person name="Griggs A."/>
            <person name="Gujja S."/>
            <person name="Hansen M."/>
            <person name="Howarth C."/>
            <person name="Imamovic A."/>
            <person name="Larimer J."/>
            <person name="McCowen C."/>
            <person name="Montmayeur A."/>
            <person name="Murphy C."/>
            <person name="Neiman D."/>
            <person name="Pearson M."/>
            <person name="Priest M."/>
            <person name="Roberts A."/>
            <person name="Saif S."/>
            <person name="Shea T."/>
            <person name="Sisk P."/>
            <person name="Sykes S."/>
            <person name="Wortman J."/>
            <person name="Nusbaum C."/>
            <person name="Birren B."/>
        </authorList>
    </citation>
    <scope>NUCLEOTIDE SEQUENCE [LARGE SCALE GENOMIC DNA]</scope>
    <source>
        <strain evidence="5 6">BVS029A5</strain>
    </source>
</reference>
<dbReference type="eggNOG" id="COG1051">
    <property type="taxonomic scope" value="Bacteria"/>
</dbReference>
<dbReference type="InterPro" id="IPR015797">
    <property type="entry name" value="NUDIX_hydrolase-like_dom_sf"/>
</dbReference>
<dbReference type="Proteomes" id="UP000006075">
    <property type="component" value="Unassembled WGS sequence"/>
</dbReference>
<dbReference type="EMBL" id="AGWP01000002">
    <property type="protein sequence ID" value="EJZ88042.1"/>
    <property type="molecule type" value="Genomic_DNA"/>
</dbReference>
<dbReference type="PANTHER" id="PTHR43046">
    <property type="entry name" value="GDP-MANNOSE MANNOSYL HYDROLASE"/>
    <property type="match status" value="1"/>
</dbReference>